<keyword evidence="1" id="KW-0732">Signal</keyword>
<organism evidence="2 3">
    <name type="scientific">Lyophyllum shimeji</name>
    <name type="common">Hon-shimeji</name>
    <name type="synonym">Tricholoma shimeji</name>
    <dbReference type="NCBI Taxonomy" id="47721"/>
    <lineage>
        <taxon>Eukaryota</taxon>
        <taxon>Fungi</taxon>
        <taxon>Dikarya</taxon>
        <taxon>Basidiomycota</taxon>
        <taxon>Agaricomycotina</taxon>
        <taxon>Agaricomycetes</taxon>
        <taxon>Agaricomycetidae</taxon>
        <taxon>Agaricales</taxon>
        <taxon>Tricholomatineae</taxon>
        <taxon>Lyophyllaceae</taxon>
        <taxon>Lyophyllum</taxon>
    </lineage>
</organism>
<keyword evidence="3" id="KW-1185">Reference proteome</keyword>
<evidence type="ECO:0000313" key="2">
    <source>
        <dbReference type="EMBL" id="GLB38696.1"/>
    </source>
</evidence>
<dbReference type="AlphaFoldDB" id="A0A9P3UPX7"/>
<comment type="caution">
    <text evidence="2">The sequence shown here is derived from an EMBL/GenBank/DDBJ whole genome shotgun (WGS) entry which is preliminary data.</text>
</comment>
<proteinExistence type="predicted"/>
<evidence type="ECO:0000256" key="1">
    <source>
        <dbReference type="SAM" id="SignalP"/>
    </source>
</evidence>
<evidence type="ECO:0000313" key="3">
    <source>
        <dbReference type="Proteomes" id="UP001063166"/>
    </source>
</evidence>
<feature type="signal peptide" evidence="1">
    <location>
        <begin position="1"/>
        <end position="19"/>
    </location>
</feature>
<dbReference type="OrthoDB" id="2972631at2759"/>
<feature type="chain" id="PRO_5040491452" description="Small secreted protein" evidence="1">
    <location>
        <begin position="20"/>
        <end position="119"/>
    </location>
</feature>
<name>A0A9P3UPX7_LYOSH</name>
<dbReference type="Proteomes" id="UP001063166">
    <property type="component" value="Unassembled WGS sequence"/>
</dbReference>
<reference evidence="2" key="1">
    <citation type="submission" date="2022-07" db="EMBL/GenBank/DDBJ databases">
        <title>The genome of Lyophyllum shimeji provides insight into the initial evolution of ectomycorrhizal fungal genome.</title>
        <authorList>
            <person name="Kobayashi Y."/>
            <person name="Shibata T."/>
            <person name="Hirakawa H."/>
            <person name="Shigenobu S."/>
            <person name="Nishiyama T."/>
            <person name="Yamada A."/>
            <person name="Hasebe M."/>
            <person name="Kawaguchi M."/>
        </authorList>
    </citation>
    <scope>NUCLEOTIDE SEQUENCE</scope>
    <source>
        <strain evidence="2">AT787</strain>
    </source>
</reference>
<evidence type="ECO:0008006" key="4">
    <source>
        <dbReference type="Google" id="ProtNLM"/>
    </source>
</evidence>
<dbReference type="EMBL" id="BRPK01000005">
    <property type="protein sequence ID" value="GLB38696.1"/>
    <property type="molecule type" value="Genomic_DNA"/>
</dbReference>
<gene>
    <name evidence="2" type="ORF">LshimejAT787_0505610</name>
</gene>
<accession>A0A9P3UPX7</accession>
<sequence>MKFSTLFVALAATLSSVVAAPAPEAAGELERRDLSVRVCANANWQPPCNTIFPPWNVCQPFSATGLSGYQSFGPGTGTTCLWYTGPDCTGTQSGAVNYPGWAEVPGFWQFNTASFKCWN</sequence>
<protein>
    <recommendedName>
        <fullName evidence="4">Small secreted protein</fullName>
    </recommendedName>
</protein>